<keyword evidence="11" id="KW-1185">Reference proteome</keyword>
<evidence type="ECO:0000256" key="5">
    <source>
        <dbReference type="PIRNR" id="PIRNR000099"/>
    </source>
</evidence>
<evidence type="ECO:0000313" key="10">
    <source>
        <dbReference type="EMBL" id="CAB1128235.1"/>
    </source>
</evidence>
<dbReference type="InterPro" id="IPR012131">
    <property type="entry name" value="Hstdl_DH"/>
</dbReference>
<feature type="binding site" evidence="7">
    <location>
        <position position="232"/>
    </location>
    <ligand>
        <name>substrate</name>
    </ligand>
</feature>
<dbReference type="Gene3D" id="3.40.50.1980">
    <property type="entry name" value="Nitrogenase molybdenum iron protein domain"/>
    <property type="match status" value="2"/>
</dbReference>
<organism evidence="10 11">
    <name type="scientific">Candidatus Hydrogenisulfobacillus filiaventi</name>
    <dbReference type="NCBI Taxonomy" id="2707344"/>
    <lineage>
        <taxon>Bacteria</taxon>
        <taxon>Bacillati</taxon>
        <taxon>Bacillota</taxon>
        <taxon>Clostridia</taxon>
        <taxon>Eubacteriales</taxon>
        <taxon>Clostridiales Family XVII. Incertae Sedis</taxon>
        <taxon>Candidatus Hydrogenisulfobacillus</taxon>
    </lineage>
</organism>
<comment type="similarity">
    <text evidence="1 5 9">Belongs to the histidinol dehydrogenase family.</text>
</comment>
<dbReference type="GO" id="GO:0000105">
    <property type="term" value="P:L-histidine biosynthetic process"/>
    <property type="evidence" value="ECO:0007669"/>
    <property type="project" value="InterPro"/>
</dbReference>
<evidence type="ECO:0000256" key="4">
    <source>
        <dbReference type="ARBA" id="ARBA00023002"/>
    </source>
</evidence>
<dbReference type="PIRSF" id="PIRSF000099">
    <property type="entry name" value="Histidinol_dh"/>
    <property type="match status" value="1"/>
</dbReference>
<evidence type="ECO:0000313" key="11">
    <source>
        <dbReference type="Proteomes" id="UP000503399"/>
    </source>
</evidence>
<feature type="binding site" evidence="8">
    <location>
        <position position="406"/>
    </location>
    <ligand>
        <name>Zn(2+)</name>
        <dbReference type="ChEBI" id="CHEBI:29105"/>
    </ligand>
</feature>
<dbReference type="EC" id="1.1.1.23" evidence="10"/>
<dbReference type="CDD" id="cd06572">
    <property type="entry name" value="Histidinol_dh"/>
    <property type="match status" value="1"/>
</dbReference>
<feature type="binding site" evidence="7">
    <location>
        <position position="315"/>
    </location>
    <ligand>
        <name>substrate</name>
    </ligand>
</feature>
<evidence type="ECO:0000256" key="6">
    <source>
        <dbReference type="PIRSR" id="PIRSR000099-1"/>
    </source>
</evidence>
<dbReference type="Pfam" id="PF00815">
    <property type="entry name" value="Histidinol_dh"/>
    <property type="match status" value="1"/>
</dbReference>
<feature type="binding site" evidence="8">
    <location>
        <position position="254"/>
    </location>
    <ligand>
        <name>Zn(2+)</name>
        <dbReference type="ChEBI" id="CHEBI:29105"/>
    </ligand>
</feature>
<dbReference type="SUPFAM" id="SSF53720">
    <property type="entry name" value="ALDH-like"/>
    <property type="match status" value="1"/>
</dbReference>
<feature type="binding site" evidence="7">
    <location>
        <position position="254"/>
    </location>
    <ligand>
        <name>substrate</name>
    </ligand>
</feature>
<feature type="active site" description="Proton acceptor" evidence="6">
    <location>
        <position position="315"/>
    </location>
</feature>
<dbReference type="AlphaFoldDB" id="A0A6F8ZEQ5"/>
<feature type="binding site" evidence="7">
    <location>
        <position position="406"/>
    </location>
    <ligand>
        <name>substrate</name>
    </ligand>
</feature>
<reference evidence="10 11" key="1">
    <citation type="submission" date="2020-02" db="EMBL/GenBank/DDBJ databases">
        <authorList>
            <person name="Hogendoorn C."/>
        </authorList>
    </citation>
    <scope>NUCLEOTIDE SEQUENCE [LARGE SCALE GENOMIC DNA]</scope>
    <source>
        <strain evidence="10">R501</strain>
    </source>
</reference>
<comment type="cofactor">
    <cofactor evidence="8">
        <name>Zn(2+)</name>
        <dbReference type="ChEBI" id="CHEBI:29105"/>
    </cofactor>
    <text evidence="8">Binds 1 zinc ion per subunit.</text>
</comment>
<dbReference type="Proteomes" id="UP000503399">
    <property type="component" value="Chromosome"/>
</dbReference>
<evidence type="ECO:0000256" key="3">
    <source>
        <dbReference type="ARBA" id="ARBA00022833"/>
    </source>
</evidence>
<keyword evidence="4 5" id="KW-0560">Oxidoreductase</keyword>
<name>A0A6F8ZEQ5_9FIRM</name>
<accession>A0A6F8ZEQ5</accession>
<protein>
    <submittedName>
        <fullName evidence="10">Histidinol dehydrogenase</fullName>
        <ecNumber evidence="10">1.1.1.23</ecNumber>
    </submittedName>
</protein>
<dbReference type="NCBIfam" id="TIGR00069">
    <property type="entry name" value="hisD"/>
    <property type="match status" value="1"/>
</dbReference>
<feature type="active site" description="Proton acceptor" evidence="6">
    <location>
        <position position="314"/>
    </location>
</feature>
<dbReference type="PRINTS" id="PR00083">
    <property type="entry name" value="HOLDHDRGNASE"/>
</dbReference>
<feature type="binding site" evidence="8">
    <location>
        <position position="257"/>
    </location>
    <ligand>
        <name>Zn(2+)</name>
        <dbReference type="ChEBI" id="CHEBI:29105"/>
    </ligand>
</feature>
<sequence length="418" mass="44371">MSASTPLTIETVEAVRLGRAFPWPDVTPIVDAVRDRGAEAVVEFTRRFDHVDLDPGELVWRCDGRPVGDLDPALRAAIDRAFAAIEHFHTATRPHDLTVPGADPAVTLEERWTPLQRVGLYVPRGRFPLLSSLLMTGIPARVAGVPELVVALGAVRPAGLEPAWRYVLQRLGVGTVLAAGGAQAVAALAYGLPGRLDAVDLIAGPGSAWVTAAKAEVYRRGLVGVDLLAGPSEVAVVAGPSAPVRWAVLDTLAQAEHAPDALGFLVSWDRPWLERALAELEALAREREGLGPVRVLLARDPAEAVAFVNRLAPEHLGLLGEAEILAPQVTTAGAVFVGPYAGQAFGDYVAGPSHVLPTGGTGRFAAGLSTRTFLHRTSVIRVPERPRAETLEAGAELARLEGLLFHARALTERLDSPR</sequence>
<dbReference type="GO" id="GO:0051287">
    <property type="term" value="F:NAD binding"/>
    <property type="evidence" value="ECO:0007669"/>
    <property type="project" value="InterPro"/>
</dbReference>
<keyword evidence="2 8" id="KW-0479">Metal-binding</keyword>
<dbReference type="FunFam" id="3.40.50.1980:FF:000001">
    <property type="entry name" value="Histidinol dehydrogenase"/>
    <property type="match status" value="1"/>
</dbReference>
<feature type="binding site" evidence="8">
    <location>
        <position position="347"/>
    </location>
    <ligand>
        <name>Zn(2+)</name>
        <dbReference type="ChEBI" id="CHEBI:29105"/>
    </ligand>
</feature>
<feature type="binding site" evidence="7">
    <location>
        <position position="401"/>
    </location>
    <ligand>
        <name>substrate</name>
    </ligand>
</feature>
<evidence type="ECO:0000256" key="2">
    <source>
        <dbReference type="ARBA" id="ARBA00022723"/>
    </source>
</evidence>
<evidence type="ECO:0000256" key="8">
    <source>
        <dbReference type="PIRSR" id="PIRSR000099-4"/>
    </source>
</evidence>
<dbReference type="EMBL" id="LR778114">
    <property type="protein sequence ID" value="CAB1128235.1"/>
    <property type="molecule type" value="Genomic_DNA"/>
</dbReference>
<dbReference type="GO" id="GO:0004399">
    <property type="term" value="F:histidinol dehydrogenase activity"/>
    <property type="evidence" value="ECO:0007669"/>
    <property type="project" value="UniProtKB-EC"/>
</dbReference>
<proteinExistence type="inferred from homology"/>
<dbReference type="PANTHER" id="PTHR21256">
    <property type="entry name" value="HISTIDINOL DEHYDROGENASE HDH"/>
    <property type="match status" value="1"/>
</dbReference>
<evidence type="ECO:0000256" key="1">
    <source>
        <dbReference type="ARBA" id="ARBA00010178"/>
    </source>
</evidence>
<feature type="binding site" evidence="7">
    <location>
        <position position="347"/>
    </location>
    <ligand>
        <name>substrate</name>
    </ligand>
</feature>
<dbReference type="InterPro" id="IPR022695">
    <property type="entry name" value="Histidinol_DH_monofunct"/>
</dbReference>
<dbReference type="KEGG" id="hfv:R50_0729"/>
<dbReference type="GO" id="GO:0005829">
    <property type="term" value="C:cytosol"/>
    <property type="evidence" value="ECO:0007669"/>
    <property type="project" value="TreeGrafter"/>
</dbReference>
<dbReference type="GO" id="GO:0046872">
    <property type="term" value="F:metal ion binding"/>
    <property type="evidence" value="ECO:0007669"/>
    <property type="project" value="UniProtKB-KW"/>
</dbReference>
<evidence type="ECO:0000256" key="9">
    <source>
        <dbReference type="RuleBase" id="RU004175"/>
    </source>
</evidence>
<evidence type="ECO:0000256" key="7">
    <source>
        <dbReference type="PIRSR" id="PIRSR000099-3"/>
    </source>
</evidence>
<dbReference type="PANTHER" id="PTHR21256:SF2">
    <property type="entry name" value="HISTIDINE BIOSYNTHESIS TRIFUNCTIONAL PROTEIN"/>
    <property type="match status" value="1"/>
</dbReference>
<keyword evidence="3 8" id="KW-0862">Zinc</keyword>
<feature type="binding site" evidence="7">
    <location>
        <position position="257"/>
    </location>
    <ligand>
        <name>substrate</name>
    </ligand>
</feature>
<dbReference type="InterPro" id="IPR016161">
    <property type="entry name" value="Ald_DH/histidinol_DH"/>
</dbReference>
<dbReference type="Gene3D" id="1.20.5.1300">
    <property type="match status" value="1"/>
</dbReference>
<gene>
    <name evidence="10" type="primary">hisD</name>
    <name evidence="10" type="ORF">R50_0729</name>
</gene>